<evidence type="ECO:0000313" key="2">
    <source>
        <dbReference type="EMBL" id="ORY55941.1"/>
    </source>
</evidence>
<evidence type="ECO:0000313" key="3">
    <source>
        <dbReference type="Proteomes" id="UP000193689"/>
    </source>
</evidence>
<organism evidence="2 3">
    <name type="scientific">Pseudomassariella vexata</name>
    <dbReference type="NCBI Taxonomy" id="1141098"/>
    <lineage>
        <taxon>Eukaryota</taxon>
        <taxon>Fungi</taxon>
        <taxon>Dikarya</taxon>
        <taxon>Ascomycota</taxon>
        <taxon>Pezizomycotina</taxon>
        <taxon>Sordariomycetes</taxon>
        <taxon>Xylariomycetidae</taxon>
        <taxon>Amphisphaeriales</taxon>
        <taxon>Pseudomassariaceae</taxon>
        <taxon>Pseudomassariella</taxon>
    </lineage>
</organism>
<dbReference type="InParanoid" id="A0A1Y2D9K5"/>
<dbReference type="GeneID" id="63775183"/>
<dbReference type="OrthoDB" id="4672515at2759"/>
<keyword evidence="3" id="KW-1185">Reference proteome</keyword>
<keyword evidence="1" id="KW-0732">Signal</keyword>
<accession>A0A1Y2D9K5</accession>
<dbReference type="EMBL" id="MCFJ01000025">
    <property type="protein sequence ID" value="ORY55941.1"/>
    <property type="molecule type" value="Genomic_DNA"/>
</dbReference>
<dbReference type="RefSeq" id="XP_040709893.1">
    <property type="nucleotide sequence ID" value="XM_040858971.1"/>
</dbReference>
<reference evidence="2 3" key="1">
    <citation type="submission" date="2016-07" db="EMBL/GenBank/DDBJ databases">
        <title>Pervasive Adenine N6-methylation of Active Genes in Fungi.</title>
        <authorList>
            <consortium name="DOE Joint Genome Institute"/>
            <person name="Mondo S.J."/>
            <person name="Dannebaum R.O."/>
            <person name="Kuo R.C."/>
            <person name="Labutti K."/>
            <person name="Haridas S."/>
            <person name="Kuo A."/>
            <person name="Salamov A."/>
            <person name="Ahrendt S.R."/>
            <person name="Lipzen A."/>
            <person name="Sullivan W."/>
            <person name="Andreopoulos W.B."/>
            <person name="Clum A."/>
            <person name="Lindquist E."/>
            <person name="Daum C."/>
            <person name="Ramamoorthy G.K."/>
            <person name="Gryganskyi A."/>
            <person name="Culley D."/>
            <person name="Magnuson J.K."/>
            <person name="James T.Y."/>
            <person name="O'Malley M.A."/>
            <person name="Stajich J.E."/>
            <person name="Spatafora J.W."/>
            <person name="Visel A."/>
            <person name="Grigoriev I.V."/>
        </authorList>
    </citation>
    <scope>NUCLEOTIDE SEQUENCE [LARGE SCALE GENOMIC DNA]</scope>
    <source>
        <strain evidence="2 3">CBS 129021</strain>
    </source>
</reference>
<dbReference type="AlphaFoldDB" id="A0A1Y2D9K5"/>
<sequence length="154" mass="16383">MRIFAFAVAALLSMINSVATNYASSCSSPAIVQDSQHQYLEAACLLPSFVVEAPQSRCSMLDLNLCYGFIDGQIKAEDGGNFSTQCDEHSIRMDGSVVRATCTPFPLPGDTHPGKVQASIDTDPLIMVDDMGMLVCLSTFKLAAVAATVDVTIP</sequence>
<feature type="chain" id="PRO_5013367870" description="Cyanovirin-N domain-containing protein" evidence="1">
    <location>
        <begin position="21"/>
        <end position="154"/>
    </location>
</feature>
<gene>
    <name evidence="2" type="ORF">BCR38DRAFT_414793</name>
</gene>
<proteinExistence type="predicted"/>
<dbReference type="Gene3D" id="2.30.60.10">
    <property type="entry name" value="Cyanovirin-N"/>
    <property type="match status" value="1"/>
</dbReference>
<protein>
    <recommendedName>
        <fullName evidence="4">Cyanovirin-N domain-containing protein</fullName>
    </recommendedName>
</protein>
<evidence type="ECO:0008006" key="4">
    <source>
        <dbReference type="Google" id="ProtNLM"/>
    </source>
</evidence>
<comment type="caution">
    <text evidence="2">The sequence shown here is derived from an EMBL/GenBank/DDBJ whole genome shotgun (WGS) entry which is preliminary data.</text>
</comment>
<dbReference type="SUPFAM" id="SSF51322">
    <property type="entry name" value="Cyanovirin-N"/>
    <property type="match status" value="1"/>
</dbReference>
<feature type="signal peptide" evidence="1">
    <location>
        <begin position="1"/>
        <end position="20"/>
    </location>
</feature>
<evidence type="ECO:0000256" key="1">
    <source>
        <dbReference type="SAM" id="SignalP"/>
    </source>
</evidence>
<dbReference type="InterPro" id="IPR036673">
    <property type="entry name" value="Cyanovirin-N_sf"/>
</dbReference>
<name>A0A1Y2D9K5_9PEZI</name>
<dbReference type="Proteomes" id="UP000193689">
    <property type="component" value="Unassembled WGS sequence"/>
</dbReference>